<organism evidence="9 10">
    <name type="scientific">Diploscapter pachys</name>
    <dbReference type="NCBI Taxonomy" id="2018661"/>
    <lineage>
        <taxon>Eukaryota</taxon>
        <taxon>Metazoa</taxon>
        <taxon>Ecdysozoa</taxon>
        <taxon>Nematoda</taxon>
        <taxon>Chromadorea</taxon>
        <taxon>Rhabditida</taxon>
        <taxon>Rhabditina</taxon>
        <taxon>Rhabditomorpha</taxon>
        <taxon>Rhabditoidea</taxon>
        <taxon>Rhabditidae</taxon>
        <taxon>Diploscapter</taxon>
    </lineage>
</organism>
<evidence type="ECO:0000256" key="3">
    <source>
        <dbReference type="ARBA" id="ARBA00022771"/>
    </source>
</evidence>
<evidence type="ECO:0000256" key="5">
    <source>
        <dbReference type="ARBA" id="ARBA00023242"/>
    </source>
</evidence>
<keyword evidence="4" id="KW-0862">Zinc</keyword>
<dbReference type="PANTHER" id="PTHR24388">
    <property type="entry name" value="ZINC FINGER PROTEIN"/>
    <property type="match status" value="1"/>
</dbReference>
<feature type="domain" description="C2H2-type" evidence="8">
    <location>
        <begin position="82"/>
        <end position="109"/>
    </location>
</feature>
<name>A0A2A2LXF6_9BILA</name>
<feature type="domain" description="C2H2-type" evidence="8">
    <location>
        <begin position="48"/>
        <end position="81"/>
    </location>
</feature>
<dbReference type="AlphaFoldDB" id="A0A2A2LXF6"/>
<evidence type="ECO:0000256" key="7">
    <source>
        <dbReference type="SAM" id="MobiDB-lite"/>
    </source>
</evidence>
<evidence type="ECO:0000256" key="6">
    <source>
        <dbReference type="PROSITE-ProRule" id="PRU00042"/>
    </source>
</evidence>
<sequence length="206" mass="23804">MKAESGESRCQFVYHIDNKTGSRPNSAASATVDLSRPLSVASLTKLEHECQWKKHTGCEERFATRKKLVAHMRKEHVKKNPFKCTHCDYKATTSSNLEVHMRKHTGEPINVEKKKRQEKRRSNLLRRFNLSFDNQRLIKLIKRICKKKDEAVYQNSKLKLFDEEDKALSGAVYALFEAEEGFDPSKASAKGNTHQSALHRRNGKRY</sequence>
<feature type="region of interest" description="Disordered" evidence="7">
    <location>
        <begin position="183"/>
        <end position="206"/>
    </location>
</feature>
<comment type="caution">
    <text evidence="9">The sequence shown here is derived from an EMBL/GenBank/DDBJ whole genome shotgun (WGS) entry which is preliminary data.</text>
</comment>
<dbReference type="Proteomes" id="UP000218231">
    <property type="component" value="Unassembled WGS sequence"/>
</dbReference>
<dbReference type="SUPFAM" id="SSF57667">
    <property type="entry name" value="beta-beta-alpha zinc fingers"/>
    <property type="match status" value="1"/>
</dbReference>
<dbReference type="PANTHER" id="PTHR24388:SF104">
    <property type="entry name" value="AT-RICH BINDING PROTEIN-RELATED"/>
    <property type="match status" value="1"/>
</dbReference>
<feature type="compositionally biased region" description="Basic residues" evidence="7">
    <location>
        <begin position="197"/>
        <end position="206"/>
    </location>
</feature>
<dbReference type="PROSITE" id="PS50157">
    <property type="entry name" value="ZINC_FINGER_C2H2_2"/>
    <property type="match status" value="2"/>
</dbReference>
<dbReference type="GO" id="GO:0000978">
    <property type="term" value="F:RNA polymerase II cis-regulatory region sequence-specific DNA binding"/>
    <property type="evidence" value="ECO:0007669"/>
    <property type="project" value="TreeGrafter"/>
</dbReference>
<dbReference type="GO" id="GO:0008270">
    <property type="term" value="F:zinc ion binding"/>
    <property type="evidence" value="ECO:0007669"/>
    <property type="project" value="UniProtKB-KW"/>
</dbReference>
<gene>
    <name evidence="9" type="ORF">WR25_18343</name>
</gene>
<dbReference type="FunFam" id="3.30.160.60:FF:002319">
    <property type="entry name" value="Uncharacterized protein"/>
    <property type="match status" value="1"/>
</dbReference>
<evidence type="ECO:0000256" key="4">
    <source>
        <dbReference type="ARBA" id="ARBA00022833"/>
    </source>
</evidence>
<dbReference type="STRING" id="2018661.A0A2A2LXF6"/>
<accession>A0A2A2LXF6</accession>
<dbReference type="GO" id="GO:0000981">
    <property type="term" value="F:DNA-binding transcription factor activity, RNA polymerase II-specific"/>
    <property type="evidence" value="ECO:0007669"/>
    <property type="project" value="TreeGrafter"/>
</dbReference>
<evidence type="ECO:0000313" key="9">
    <source>
        <dbReference type="EMBL" id="PAV90879.1"/>
    </source>
</evidence>
<keyword evidence="5" id="KW-0539">Nucleus</keyword>
<feature type="non-terminal residue" evidence="9">
    <location>
        <position position="206"/>
    </location>
</feature>
<keyword evidence="2" id="KW-0677">Repeat</keyword>
<dbReference type="Gene3D" id="3.30.160.60">
    <property type="entry name" value="Classic Zinc Finger"/>
    <property type="match status" value="2"/>
</dbReference>
<dbReference type="Pfam" id="PF13909">
    <property type="entry name" value="zf-H2C2_5"/>
    <property type="match status" value="1"/>
</dbReference>
<keyword evidence="3 6" id="KW-0863">Zinc-finger</keyword>
<dbReference type="InterPro" id="IPR013087">
    <property type="entry name" value="Znf_C2H2_type"/>
</dbReference>
<evidence type="ECO:0000313" key="10">
    <source>
        <dbReference type="Proteomes" id="UP000218231"/>
    </source>
</evidence>
<dbReference type="EMBL" id="LIAE01006348">
    <property type="protein sequence ID" value="PAV90879.1"/>
    <property type="molecule type" value="Genomic_DNA"/>
</dbReference>
<reference evidence="9 10" key="1">
    <citation type="journal article" date="2017" name="Curr. Biol.">
        <title>Genome architecture and evolution of a unichromosomal asexual nematode.</title>
        <authorList>
            <person name="Fradin H."/>
            <person name="Zegar C."/>
            <person name="Gutwein M."/>
            <person name="Lucas J."/>
            <person name="Kovtun M."/>
            <person name="Corcoran D."/>
            <person name="Baugh L.R."/>
            <person name="Kiontke K."/>
            <person name="Gunsalus K."/>
            <person name="Fitch D.H."/>
            <person name="Piano F."/>
        </authorList>
    </citation>
    <scope>NUCLEOTIDE SEQUENCE [LARGE SCALE GENOMIC DNA]</scope>
    <source>
        <strain evidence="9">PF1309</strain>
    </source>
</reference>
<protein>
    <recommendedName>
        <fullName evidence="8">C2H2-type domain-containing protein</fullName>
    </recommendedName>
</protein>
<keyword evidence="1" id="KW-0479">Metal-binding</keyword>
<dbReference type="SMART" id="SM00355">
    <property type="entry name" value="ZnF_C2H2"/>
    <property type="match status" value="2"/>
</dbReference>
<evidence type="ECO:0000259" key="8">
    <source>
        <dbReference type="PROSITE" id="PS50157"/>
    </source>
</evidence>
<evidence type="ECO:0000256" key="2">
    <source>
        <dbReference type="ARBA" id="ARBA00022737"/>
    </source>
</evidence>
<dbReference type="InterPro" id="IPR036236">
    <property type="entry name" value="Znf_C2H2_sf"/>
</dbReference>
<evidence type="ECO:0000256" key="1">
    <source>
        <dbReference type="ARBA" id="ARBA00022723"/>
    </source>
</evidence>
<dbReference type="OrthoDB" id="6077919at2759"/>
<proteinExistence type="predicted"/>
<dbReference type="InterPro" id="IPR050527">
    <property type="entry name" value="Snail/Krueppel_Znf"/>
</dbReference>
<keyword evidence="10" id="KW-1185">Reference proteome</keyword>